<dbReference type="AlphaFoldDB" id="A0AAV8YTG5"/>
<dbReference type="EMBL" id="JANEYF010001908">
    <property type="protein sequence ID" value="KAJ8954759.1"/>
    <property type="molecule type" value="Genomic_DNA"/>
</dbReference>
<name>A0AAV8YTG5_9CUCU</name>
<evidence type="ECO:0000313" key="2">
    <source>
        <dbReference type="Proteomes" id="UP001162156"/>
    </source>
</evidence>
<keyword evidence="2" id="KW-1185">Reference proteome</keyword>
<organism evidence="1 2">
    <name type="scientific">Rhamnusium bicolor</name>
    <dbReference type="NCBI Taxonomy" id="1586634"/>
    <lineage>
        <taxon>Eukaryota</taxon>
        <taxon>Metazoa</taxon>
        <taxon>Ecdysozoa</taxon>
        <taxon>Arthropoda</taxon>
        <taxon>Hexapoda</taxon>
        <taxon>Insecta</taxon>
        <taxon>Pterygota</taxon>
        <taxon>Neoptera</taxon>
        <taxon>Endopterygota</taxon>
        <taxon>Coleoptera</taxon>
        <taxon>Polyphaga</taxon>
        <taxon>Cucujiformia</taxon>
        <taxon>Chrysomeloidea</taxon>
        <taxon>Cerambycidae</taxon>
        <taxon>Lepturinae</taxon>
        <taxon>Rhagiini</taxon>
        <taxon>Rhamnusium</taxon>
    </lineage>
</organism>
<sequence>MSYPEINEFESLQQKYESSGALELLERIEQTLEEERENDNAIFDVLFILDNSSLMTSFIRTAVRCILIECIDQLFVLRNINSQDSTDFINVVSEYCSIEDR</sequence>
<comment type="caution">
    <text evidence="1">The sequence shown here is derived from an EMBL/GenBank/DDBJ whole genome shotgun (WGS) entry which is preliminary data.</text>
</comment>
<dbReference type="Proteomes" id="UP001162156">
    <property type="component" value="Unassembled WGS sequence"/>
</dbReference>
<gene>
    <name evidence="1" type="ORF">NQ314_007029</name>
</gene>
<accession>A0AAV8YTG5</accession>
<evidence type="ECO:0000313" key="1">
    <source>
        <dbReference type="EMBL" id="KAJ8954759.1"/>
    </source>
</evidence>
<reference evidence="1" key="1">
    <citation type="journal article" date="2023" name="Insect Mol. Biol.">
        <title>Genome sequencing provides insights into the evolution of gene families encoding plant cell wall-degrading enzymes in longhorned beetles.</title>
        <authorList>
            <person name="Shin N.R."/>
            <person name="Okamura Y."/>
            <person name="Kirsch R."/>
            <person name="Pauchet Y."/>
        </authorList>
    </citation>
    <scope>NUCLEOTIDE SEQUENCE</scope>
    <source>
        <strain evidence="1">RBIC_L_NR</strain>
    </source>
</reference>
<proteinExistence type="predicted"/>
<protein>
    <submittedName>
        <fullName evidence="1">Uncharacterized protein</fullName>
    </submittedName>
</protein>